<sequence>MGYYQLQEPVKTNCPYCGELIELLVDCSVPWQNYIEDCQVCCSPIEVVATVDEKGEPSVLTTVGND</sequence>
<dbReference type="AlphaFoldDB" id="A0A381Y6D9"/>
<accession>A0A381Y6D9</accession>
<evidence type="ECO:0008006" key="2">
    <source>
        <dbReference type="Google" id="ProtNLM"/>
    </source>
</evidence>
<protein>
    <recommendedName>
        <fullName evidence="2">CPXCG motif-containing cysteine-rich protein</fullName>
    </recommendedName>
</protein>
<evidence type="ECO:0000313" key="1">
    <source>
        <dbReference type="EMBL" id="SVA71957.1"/>
    </source>
</evidence>
<reference evidence="1" key="1">
    <citation type="submission" date="2018-05" db="EMBL/GenBank/DDBJ databases">
        <authorList>
            <person name="Lanie J.A."/>
            <person name="Ng W.-L."/>
            <person name="Kazmierczak K.M."/>
            <person name="Andrzejewski T.M."/>
            <person name="Davidsen T.M."/>
            <person name="Wayne K.J."/>
            <person name="Tettelin H."/>
            <person name="Glass J.I."/>
            <person name="Rusch D."/>
            <person name="Podicherti R."/>
            <person name="Tsui H.-C.T."/>
            <person name="Winkler M.E."/>
        </authorList>
    </citation>
    <scope>NUCLEOTIDE SEQUENCE</scope>
</reference>
<name>A0A381Y6D9_9ZZZZ</name>
<organism evidence="1">
    <name type="scientific">marine metagenome</name>
    <dbReference type="NCBI Taxonomy" id="408172"/>
    <lineage>
        <taxon>unclassified sequences</taxon>
        <taxon>metagenomes</taxon>
        <taxon>ecological metagenomes</taxon>
    </lineage>
</organism>
<proteinExistence type="predicted"/>
<gene>
    <name evidence="1" type="ORF">METZ01_LOCUS124811</name>
</gene>
<dbReference type="EMBL" id="UINC01017378">
    <property type="protein sequence ID" value="SVA71957.1"/>
    <property type="molecule type" value="Genomic_DNA"/>
</dbReference>
<dbReference type="Pfam" id="PF14255">
    <property type="entry name" value="Zn_ribbon_21"/>
    <property type="match status" value="1"/>
</dbReference>
<dbReference type="InterPro" id="IPR025990">
    <property type="entry name" value="zinc_ribbon_bacterial"/>
</dbReference>